<keyword evidence="2" id="KW-1185">Reference proteome</keyword>
<protein>
    <submittedName>
        <fullName evidence="1">Uncharacterized protein</fullName>
    </submittedName>
</protein>
<proteinExistence type="predicted"/>
<organism evidence="1 2">
    <name type="scientific">Pelotomaculum schinkii</name>
    <dbReference type="NCBI Taxonomy" id="78350"/>
    <lineage>
        <taxon>Bacteria</taxon>
        <taxon>Bacillati</taxon>
        <taxon>Bacillota</taxon>
        <taxon>Clostridia</taxon>
        <taxon>Eubacteriales</taxon>
        <taxon>Desulfotomaculaceae</taxon>
        <taxon>Pelotomaculum</taxon>
    </lineage>
</organism>
<dbReference type="Proteomes" id="UP000298324">
    <property type="component" value="Unassembled WGS sequence"/>
</dbReference>
<evidence type="ECO:0000313" key="1">
    <source>
        <dbReference type="EMBL" id="TEB08361.1"/>
    </source>
</evidence>
<accession>A0A4Y7RHT1</accession>
<evidence type="ECO:0000313" key="2">
    <source>
        <dbReference type="Proteomes" id="UP000298324"/>
    </source>
</evidence>
<dbReference type="EMBL" id="QFGA01000001">
    <property type="protein sequence ID" value="TEB08361.1"/>
    <property type="molecule type" value="Genomic_DNA"/>
</dbReference>
<sequence length="228" mass="26206">MLAGIMSERLRDQKPDQALLLRCLEPLWPYIYPYGTISYLKKHTGCSTGEIDQRRTKKMLRALNGSRRIWQSFIIGLCYTYRERHSLGRNRARLAQKAIRLEKAVSARELGELAEQFRRQAQQYARVVQETPPGLFDPAEADNRIRLAKTICNEENIPRFLLLCRSLDCEKLLKLASPDILKTLKGRYDNPTPLTLAFDLLQEHIALNDGLWKQFKAVLASAGKHNAN</sequence>
<comment type="caution">
    <text evidence="1">The sequence shown here is derived from an EMBL/GenBank/DDBJ whole genome shotgun (WGS) entry which is preliminary data.</text>
</comment>
<dbReference type="AlphaFoldDB" id="A0A4Y7RHT1"/>
<reference evidence="1 2" key="1">
    <citation type="journal article" date="2018" name="Environ. Microbiol.">
        <title>Novel energy conservation strategies and behaviour of Pelotomaculum schinkii driving syntrophic propionate catabolism.</title>
        <authorList>
            <person name="Hidalgo-Ahumada C.A.P."/>
            <person name="Nobu M.K."/>
            <person name="Narihiro T."/>
            <person name="Tamaki H."/>
            <person name="Liu W.T."/>
            <person name="Kamagata Y."/>
            <person name="Stams A.J.M."/>
            <person name="Imachi H."/>
            <person name="Sousa D.Z."/>
        </authorList>
    </citation>
    <scope>NUCLEOTIDE SEQUENCE [LARGE SCALE GENOMIC DNA]</scope>
    <source>
        <strain evidence="1 2">HH</strain>
    </source>
</reference>
<name>A0A4Y7RHT1_9FIRM</name>
<gene>
    <name evidence="1" type="ORF">Psch_01924</name>
</gene>